<evidence type="ECO:0000313" key="4">
    <source>
        <dbReference type="Proteomes" id="UP000029713"/>
    </source>
</evidence>
<sequence>MDTFRNGDLVFDVRDSGPTDGEPVVLLHGFPQDAGAFDRLSPALHSAGLRTLAPDQRGYSPGARPSGRSAYRLRTVVDDVLAMLDAAGLTSAHVVGHDWGGIAAWALAAWHPWRVRTLTALSVPHPAAMSQALGHSDQGVRSAYVGFFQLPAVPEAVLLAGRGAVLRRTLGQGGLPAELVDRYVERMREPGALTAALNWYRALPLAGGAPVGTVRVPTLHLWGARDPFLGRTATEATAEFVAAPYALEVLEDVGHWIPELAAERTAELVTAHVRTAGAPRR</sequence>
<comment type="caution">
    <text evidence="3">The sequence shown here is derived from an EMBL/GenBank/DDBJ whole genome shotgun (WGS) entry which is preliminary data.</text>
</comment>
<reference evidence="3 4" key="1">
    <citation type="submission" date="2014-07" db="EMBL/GenBank/DDBJ databases">
        <title>Biosystematic studies on Modestobacter strains isolated from extreme hyper-arid desert soil and from historic building.</title>
        <authorList>
            <person name="Bukarasam K."/>
            <person name="Bull A."/>
            <person name="Girard G."/>
            <person name="van Wezel G."/>
            <person name="Goodfellow M."/>
        </authorList>
    </citation>
    <scope>NUCLEOTIDE SEQUENCE [LARGE SCALE GENOMIC DNA]</scope>
    <source>
        <strain evidence="3 4">KNN45-2b</strain>
    </source>
</reference>
<dbReference type="EMBL" id="JPMX01000009">
    <property type="protein sequence ID" value="KGH48222.1"/>
    <property type="molecule type" value="Genomic_DNA"/>
</dbReference>
<accession>A0A098YCR2</accession>
<protein>
    <submittedName>
        <fullName evidence="3">Alpha/beta hydrolase</fullName>
    </submittedName>
</protein>
<keyword evidence="1 3" id="KW-0378">Hydrolase</keyword>
<dbReference type="SUPFAM" id="SSF53474">
    <property type="entry name" value="alpha/beta-Hydrolases"/>
    <property type="match status" value="1"/>
</dbReference>
<keyword evidence="4" id="KW-1185">Reference proteome</keyword>
<dbReference type="STRING" id="1522368.IN07_03160"/>
<feature type="domain" description="AB hydrolase-1" evidence="2">
    <location>
        <begin position="23"/>
        <end position="259"/>
    </location>
</feature>
<dbReference type="InterPro" id="IPR000639">
    <property type="entry name" value="Epox_hydrolase-like"/>
</dbReference>
<organism evidence="3 4">
    <name type="scientific">Modestobacter caceresii</name>
    <dbReference type="NCBI Taxonomy" id="1522368"/>
    <lineage>
        <taxon>Bacteria</taxon>
        <taxon>Bacillati</taxon>
        <taxon>Actinomycetota</taxon>
        <taxon>Actinomycetes</taxon>
        <taxon>Geodermatophilales</taxon>
        <taxon>Geodermatophilaceae</taxon>
        <taxon>Modestobacter</taxon>
    </lineage>
</organism>
<evidence type="ECO:0000256" key="1">
    <source>
        <dbReference type="ARBA" id="ARBA00022801"/>
    </source>
</evidence>
<dbReference type="Pfam" id="PF00561">
    <property type="entry name" value="Abhydrolase_1"/>
    <property type="match status" value="1"/>
</dbReference>
<dbReference type="PRINTS" id="PR00412">
    <property type="entry name" value="EPOXHYDRLASE"/>
</dbReference>
<evidence type="ECO:0000259" key="2">
    <source>
        <dbReference type="Pfam" id="PF00561"/>
    </source>
</evidence>
<dbReference type="InterPro" id="IPR000073">
    <property type="entry name" value="AB_hydrolase_1"/>
</dbReference>
<dbReference type="Gene3D" id="3.40.50.1820">
    <property type="entry name" value="alpha/beta hydrolase"/>
    <property type="match status" value="1"/>
</dbReference>
<dbReference type="OrthoDB" id="2987348at2"/>
<dbReference type="RefSeq" id="WP_036333490.1">
    <property type="nucleotide sequence ID" value="NZ_JPMX01000009.1"/>
</dbReference>
<proteinExistence type="predicted"/>
<dbReference type="PRINTS" id="PR00111">
    <property type="entry name" value="ABHYDROLASE"/>
</dbReference>
<dbReference type="Proteomes" id="UP000029713">
    <property type="component" value="Unassembled WGS sequence"/>
</dbReference>
<name>A0A098YCR2_9ACTN</name>
<dbReference type="AlphaFoldDB" id="A0A098YCR2"/>
<evidence type="ECO:0000313" key="3">
    <source>
        <dbReference type="EMBL" id="KGH48222.1"/>
    </source>
</evidence>
<gene>
    <name evidence="3" type="ORF">IN07_03160</name>
</gene>
<dbReference type="PANTHER" id="PTHR43329">
    <property type="entry name" value="EPOXIDE HYDROLASE"/>
    <property type="match status" value="1"/>
</dbReference>
<dbReference type="InterPro" id="IPR029058">
    <property type="entry name" value="AB_hydrolase_fold"/>
</dbReference>
<dbReference type="GO" id="GO:0016787">
    <property type="term" value="F:hydrolase activity"/>
    <property type="evidence" value="ECO:0007669"/>
    <property type="project" value="UniProtKB-KW"/>
</dbReference>